<name>A0A445BEZ9_ARAHY</name>
<evidence type="ECO:0008006" key="10">
    <source>
        <dbReference type="Google" id="ProtNLM"/>
    </source>
</evidence>
<evidence type="ECO:0000256" key="2">
    <source>
        <dbReference type="ARBA" id="ARBA00022707"/>
    </source>
</evidence>
<dbReference type="STRING" id="3818.A0A445BEZ9"/>
<keyword evidence="6 7" id="KW-0342">GTP-binding</keyword>
<dbReference type="Gene3D" id="3.40.50.300">
    <property type="entry name" value="P-loop containing nucleotide triphosphate hydrolases"/>
    <property type="match status" value="2"/>
</dbReference>
<accession>A0A445BEZ9</accession>
<dbReference type="GO" id="GO:0003924">
    <property type="term" value="F:GTPase activity"/>
    <property type="evidence" value="ECO:0007669"/>
    <property type="project" value="InterPro"/>
</dbReference>
<dbReference type="AlphaFoldDB" id="A0A445BEZ9"/>
<keyword evidence="3 7" id="KW-0547">Nucleotide-binding</keyword>
<dbReference type="EMBL" id="SDMP01000009">
    <property type="protein sequence ID" value="RYR37254.1"/>
    <property type="molecule type" value="Genomic_DNA"/>
</dbReference>
<dbReference type="InterPro" id="IPR006689">
    <property type="entry name" value="Small_GTPase_ARF/SAR"/>
</dbReference>
<dbReference type="InterPro" id="IPR024156">
    <property type="entry name" value="Small_GTPase_ARF"/>
</dbReference>
<dbReference type="SUPFAM" id="SSF52540">
    <property type="entry name" value="P-loop containing nucleoside triphosphate hydrolases"/>
    <property type="match status" value="1"/>
</dbReference>
<dbReference type="GO" id="GO:0016192">
    <property type="term" value="P:vesicle-mediated transport"/>
    <property type="evidence" value="ECO:0007669"/>
    <property type="project" value="UniProtKB-KW"/>
</dbReference>
<evidence type="ECO:0000256" key="6">
    <source>
        <dbReference type="ARBA" id="ARBA00023134"/>
    </source>
</evidence>
<dbReference type="Proteomes" id="UP000289738">
    <property type="component" value="Chromosome A09"/>
</dbReference>
<evidence type="ECO:0000256" key="7">
    <source>
        <dbReference type="PIRSR" id="PIRSR606689-1"/>
    </source>
</evidence>
<gene>
    <name evidence="8" type="ORF">Ahy_A09g042170</name>
</gene>
<evidence type="ECO:0000256" key="5">
    <source>
        <dbReference type="ARBA" id="ARBA00022927"/>
    </source>
</evidence>
<protein>
    <recommendedName>
        <fullName evidence="10">ADP-ribosylation factor</fullName>
    </recommendedName>
</protein>
<evidence type="ECO:0000256" key="1">
    <source>
        <dbReference type="ARBA" id="ARBA00010290"/>
    </source>
</evidence>
<keyword evidence="9" id="KW-1185">Reference proteome</keyword>
<sequence>MLFCDGSGFNVESVEYKNASFTIWDVGGQQKHELRNAILLVFANKQDLSTAMSVAEIADKLGLHPLEDRSWKT</sequence>
<evidence type="ECO:0000256" key="3">
    <source>
        <dbReference type="ARBA" id="ARBA00022741"/>
    </source>
</evidence>
<dbReference type="PANTHER" id="PTHR11711">
    <property type="entry name" value="ADP RIBOSYLATION FACTOR-RELATED"/>
    <property type="match status" value="1"/>
</dbReference>
<comment type="similarity">
    <text evidence="1">Belongs to the small GTPase superfamily. Arf family.</text>
</comment>
<keyword evidence="4" id="KW-0931">ER-Golgi transport</keyword>
<dbReference type="GO" id="GO:0015031">
    <property type="term" value="P:protein transport"/>
    <property type="evidence" value="ECO:0007669"/>
    <property type="project" value="UniProtKB-KW"/>
</dbReference>
<keyword evidence="2" id="KW-0519">Myristate</keyword>
<evidence type="ECO:0000313" key="9">
    <source>
        <dbReference type="Proteomes" id="UP000289738"/>
    </source>
</evidence>
<evidence type="ECO:0000313" key="8">
    <source>
        <dbReference type="EMBL" id="RYR37254.1"/>
    </source>
</evidence>
<comment type="caution">
    <text evidence="8">The sequence shown here is derived from an EMBL/GenBank/DDBJ whole genome shotgun (WGS) entry which is preliminary data.</text>
</comment>
<evidence type="ECO:0000256" key="4">
    <source>
        <dbReference type="ARBA" id="ARBA00022892"/>
    </source>
</evidence>
<dbReference type="InterPro" id="IPR027417">
    <property type="entry name" value="P-loop_NTPase"/>
</dbReference>
<keyword evidence="5" id="KW-0813">Transport</keyword>
<proteinExistence type="inferred from homology"/>
<keyword evidence="2" id="KW-0449">Lipoprotein</keyword>
<keyword evidence="5" id="KW-0653">Protein transport</keyword>
<feature type="binding site" evidence="7">
    <location>
        <begin position="44"/>
        <end position="47"/>
    </location>
    <ligand>
        <name>GTP</name>
        <dbReference type="ChEBI" id="CHEBI:37565"/>
    </ligand>
</feature>
<reference evidence="8 9" key="1">
    <citation type="submission" date="2019-01" db="EMBL/GenBank/DDBJ databases">
        <title>Sequencing of cultivated peanut Arachis hypogaea provides insights into genome evolution and oil improvement.</title>
        <authorList>
            <person name="Chen X."/>
        </authorList>
    </citation>
    <scope>NUCLEOTIDE SEQUENCE [LARGE SCALE GENOMIC DNA]</scope>
    <source>
        <strain evidence="9">cv. Fuhuasheng</strain>
        <tissue evidence="8">Leaves</tissue>
    </source>
</reference>
<organism evidence="8 9">
    <name type="scientific">Arachis hypogaea</name>
    <name type="common">Peanut</name>
    <dbReference type="NCBI Taxonomy" id="3818"/>
    <lineage>
        <taxon>Eukaryota</taxon>
        <taxon>Viridiplantae</taxon>
        <taxon>Streptophyta</taxon>
        <taxon>Embryophyta</taxon>
        <taxon>Tracheophyta</taxon>
        <taxon>Spermatophyta</taxon>
        <taxon>Magnoliopsida</taxon>
        <taxon>eudicotyledons</taxon>
        <taxon>Gunneridae</taxon>
        <taxon>Pentapetalae</taxon>
        <taxon>rosids</taxon>
        <taxon>fabids</taxon>
        <taxon>Fabales</taxon>
        <taxon>Fabaceae</taxon>
        <taxon>Papilionoideae</taxon>
        <taxon>50 kb inversion clade</taxon>
        <taxon>dalbergioids sensu lato</taxon>
        <taxon>Dalbergieae</taxon>
        <taxon>Pterocarpus clade</taxon>
        <taxon>Arachis</taxon>
    </lineage>
</organism>
<dbReference type="GO" id="GO:0005525">
    <property type="term" value="F:GTP binding"/>
    <property type="evidence" value="ECO:0007669"/>
    <property type="project" value="UniProtKB-KW"/>
</dbReference>
<dbReference type="Pfam" id="PF00025">
    <property type="entry name" value="Arf"/>
    <property type="match status" value="1"/>
</dbReference>